<evidence type="ECO:0000313" key="1">
    <source>
        <dbReference type="EMBL" id="QEW38622.1"/>
    </source>
</evidence>
<sequence>MEYIWKKFPKEIIKGDNITESGFNYEEEYEKRVYKKVWMDIAWYCGRNGRRIFVLAVCRLHHWDLPYHFFSCQQFHLGAAMGGLLLSSFMPEHRKIKKEE</sequence>
<organism evidence="1 2">
    <name type="scientific">Phocaeicola vulgatus</name>
    <name type="common">Bacteroides vulgatus</name>
    <dbReference type="NCBI Taxonomy" id="821"/>
    <lineage>
        <taxon>Bacteria</taxon>
        <taxon>Pseudomonadati</taxon>
        <taxon>Bacteroidota</taxon>
        <taxon>Bacteroidia</taxon>
        <taxon>Bacteroidales</taxon>
        <taxon>Bacteroidaceae</taxon>
        <taxon>Phocaeicola</taxon>
    </lineage>
</organism>
<dbReference type="Proteomes" id="UP000326091">
    <property type="component" value="Chromosome"/>
</dbReference>
<reference evidence="1 2" key="1">
    <citation type="submission" date="2019-09" db="EMBL/GenBank/DDBJ databases">
        <title>Commensal-derived Metabolites Govern Vibrio cholerae Pathogenesis in Host.</title>
        <authorList>
            <person name="Yoon S.S."/>
            <person name="Yoon M.Y."/>
        </authorList>
    </citation>
    <scope>NUCLEOTIDE SEQUENCE [LARGE SCALE GENOMIC DNA]</scope>
    <source>
        <strain evidence="1 2">VIC01</strain>
    </source>
</reference>
<name>A0A5P3AY24_PHOVU</name>
<dbReference type="AlphaFoldDB" id="A0A5P3AY24"/>
<evidence type="ECO:0000313" key="2">
    <source>
        <dbReference type="Proteomes" id="UP000326091"/>
    </source>
</evidence>
<protein>
    <submittedName>
        <fullName evidence="1">Uncharacterized protein</fullName>
    </submittedName>
</protein>
<accession>A0A5P3AY24</accession>
<gene>
    <name evidence="1" type="ORF">VIC01_04266</name>
</gene>
<dbReference type="EMBL" id="CP043529">
    <property type="protein sequence ID" value="QEW38622.1"/>
    <property type="molecule type" value="Genomic_DNA"/>
</dbReference>
<proteinExistence type="predicted"/>